<evidence type="ECO:0000256" key="1">
    <source>
        <dbReference type="ARBA" id="ARBA00023015"/>
    </source>
</evidence>
<accession>A0A127F8V0</accession>
<name>A0A127F8V0_STEDE</name>
<dbReference type="InterPro" id="IPR052067">
    <property type="entry name" value="Metal_resp_HTH_trans_reg"/>
</dbReference>
<dbReference type="PATRIC" id="fig|465721.4.peg.533"/>
<dbReference type="Gene3D" id="1.10.10.10">
    <property type="entry name" value="Winged helix-like DNA-binding domain superfamily/Winged helix DNA-binding domain"/>
    <property type="match status" value="1"/>
</dbReference>
<dbReference type="OrthoDB" id="8906692at2"/>
<keyword evidence="3" id="KW-0804">Transcription</keyword>
<dbReference type="EMBL" id="CP011971">
    <property type="protein sequence ID" value="AMN45990.1"/>
    <property type="molecule type" value="Genomic_DNA"/>
</dbReference>
<keyword evidence="2" id="KW-0238">DNA-binding</keyword>
<evidence type="ECO:0000313" key="5">
    <source>
        <dbReference type="EMBL" id="AMN45990.1"/>
    </source>
</evidence>
<dbReference type="GO" id="GO:0003700">
    <property type="term" value="F:DNA-binding transcription factor activity"/>
    <property type="evidence" value="ECO:0007669"/>
    <property type="project" value="InterPro"/>
</dbReference>
<dbReference type="InterPro" id="IPR000835">
    <property type="entry name" value="HTH_MarR-typ"/>
</dbReference>
<protein>
    <recommendedName>
        <fullName evidence="4">HTH marR-type domain-containing protein</fullName>
    </recommendedName>
</protein>
<evidence type="ECO:0000259" key="4">
    <source>
        <dbReference type="PROSITE" id="PS50995"/>
    </source>
</evidence>
<evidence type="ECO:0000256" key="3">
    <source>
        <dbReference type="ARBA" id="ARBA00023163"/>
    </source>
</evidence>
<proteinExistence type="predicted"/>
<organism evidence="5 6">
    <name type="scientific">Steroidobacter denitrificans</name>
    <dbReference type="NCBI Taxonomy" id="465721"/>
    <lineage>
        <taxon>Bacteria</taxon>
        <taxon>Pseudomonadati</taxon>
        <taxon>Pseudomonadota</taxon>
        <taxon>Gammaproteobacteria</taxon>
        <taxon>Steroidobacterales</taxon>
        <taxon>Steroidobacteraceae</taxon>
        <taxon>Steroidobacter</taxon>
    </lineage>
</organism>
<dbReference type="SUPFAM" id="SSF46785">
    <property type="entry name" value="Winged helix' DNA-binding domain"/>
    <property type="match status" value="1"/>
</dbReference>
<dbReference type="STRING" id="465721.ACG33_02455"/>
<sequence length="166" mass="18443">MSNPVDPLRLEHFLPYRLSVLSSLISRRIADVCEREFGLSISQWRIMAVLACYPDLSAGEVAERSAMDKVAVSRGVNTLLASRRLMRSYDKEDRRRSMLRLSPIGHAVYKRIAPMALNYEQSLLDSLSPADRRTFGRLIDVLTECAKTSAGLSLESAPAGGMVRSA</sequence>
<feature type="domain" description="HTH marR-type" evidence="4">
    <location>
        <begin position="11"/>
        <end position="144"/>
    </location>
</feature>
<dbReference type="PANTHER" id="PTHR35790:SF4">
    <property type="entry name" value="HTH-TYPE TRANSCRIPTIONAL REGULATOR PCHR"/>
    <property type="match status" value="1"/>
</dbReference>
<dbReference type="AlphaFoldDB" id="A0A127F8V0"/>
<dbReference type="PROSITE" id="PS50995">
    <property type="entry name" value="HTH_MARR_2"/>
    <property type="match status" value="1"/>
</dbReference>
<evidence type="ECO:0000313" key="6">
    <source>
        <dbReference type="Proteomes" id="UP000070250"/>
    </source>
</evidence>
<dbReference type="InterPro" id="IPR036390">
    <property type="entry name" value="WH_DNA-bd_sf"/>
</dbReference>
<dbReference type="SMART" id="SM00347">
    <property type="entry name" value="HTH_MARR"/>
    <property type="match status" value="1"/>
</dbReference>
<keyword evidence="1" id="KW-0805">Transcription regulation</keyword>
<dbReference type="KEGG" id="sdf:ACG33_02455"/>
<dbReference type="GO" id="GO:0003677">
    <property type="term" value="F:DNA binding"/>
    <property type="evidence" value="ECO:0007669"/>
    <property type="project" value="UniProtKB-KW"/>
</dbReference>
<gene>
    <name evidence="5" type="ORF">ACG33_02455</name>
</gene>
<dbReference type="Proteomes" id="UP000070250">
    <property type="component" value="Chromosome"/>
</dbReference>
<dbReference type="InterPro" id="IPR036388">
    <property type="entry name" value="WH-like_DNA-bd_sf"/>
</dbReference>
<dbReference type="Pfam" id="PF12802">
    <property type="entry name" value="MarR_2"/>
    <property type="match status" value="1"/>
</dbReference>
<dbReference type="PANTHER" id="PTHR35790">
    <property type="entry name" value="HTH-TYPE TRANSCRIPTIONAL REGULATOR PCHR"/>
    <property type="match status" value="1"/>
</dbReference>
<reference evidence="5 6" key="1">
    <citation type="submission" date="2015-06" db="EMBL/GenBank/DDBJ databases">
        <title>A Comprehensive Approach to Explore the Metabolic and Phylogenetic Diversity of Bacterial Steroid Degradation in the Environment: Testosterone as an Example.</title>
        <authorList>
            <person name="Yang F.-C."/>
            <person name="Chen Y.-L."/>
            <person name="Yu C.-P."/>
            <person name="Tang S.-L."/>
            <person name="Wang P.-H."/>
            <person name="Ismail W."/>
            <person name="Wang C.-H."/>
            <person name="Yang C.-Y."/>
            <person name="Chiang Y.-R."/>
        </authorList>
    </citation>
    <scope>NUCLEOTIDE SEQUENCE [LARGE SCALE GENOMIC DNA]</scope>
    <source>
        <strain evidence="5 6">DSM 18526</strain>
    </source>
</reference>
<keyword evidence="6" id="KW-1185">Reference proteome</keyword>
<evidence type="ECO:0000256" key="2">
    <source>
        <dbReference type="ARBA" id="ARBA00023125"/>
    </source>
</evidence>